<reference evidence="1 2" key="1">
    <citation type="submission" date="2021-01" db="EMBL/GenBank/DDBJ databases">
        <title>Chromosome-level genome assembly of a human fungal pathogen reveals clustering of transcriptionally co-regulated genes.</title>
        <authorList>
            <person name="Voorhies M."/>
            <person name="Cohen S."/>
            <person name="Shea T.P."/>
            <person name="Petrus S."/>
            <person name="Munoz J.F."/>
            <person name="Poplawski S."/>
            <person name="Goldman W.E."/>
            <person name="Michael T."/>
            <person name="Cuomo C.A."/>
            <person name="Sil A."/>
            <person name="Beyhan S."/>
        </authorList>
    </citation>
    <scope>NUCLEOTIDE SEQUENCE [LARGE SCALE GENOMIC DNA]</scope>
    <source>
        <strain evidence="1 2">G184AR</strain>
    </source>
</reference>
<evidence type="ECO:0000313" key="2">
    <source>
        <dbReference type="Proteomes" id="UP000670092"/>
    </source>
</evidence>
<accession>A0A8H7YP86</accession>
<sequence length="107" mass="12070">MQRNRSNIQMNDDRRALFVTSLVQMAVICASRSVSLEHEEIPHPGHINTASNPFPPGGSIKTIPQSNISYIAAQLYHLLLASHPFSNHEVHPPRYSWPHRHCVCPDP</sequence>
<dbReference type="Proteomes" id="UP000670092">
    <property type="component" value="Unassembled WGS sequence"/>
</dbReference>
<protein>
    <submittedName>
        <fullName evidence="1">Uncharacterized protein</fullName>
    </submittedName>
</protein>
<evidence type="ECO:0000313" key="1">
    <source>
        <dbReference type="EMBL" id="KAG5293144.1"/>
    </source>
</evidence>
<dbReference type="VEuPathDB" id="FungiDB:I7I52_04358"/>
<proteinExistence type="predicted"/>
<organism evidence="1 2">
    <name type="scientific">Ajellomyces capsulatus</name>
    <name type="common">Darling's disease fungus</name>
    <name type="synonym">Histoplasma capsulatum</name>
    <dbReference type="NCBI Taxonomy" id="5037"/>
    <lineage>
        <taxon>Eukaryota</taxon>
        <taxon>Fungi</taxon>
        <taxon>Dikarya</taxon>
        <taxon>Ascomycota</taxon>
        <taxon>Pezizomycotina</taxon>
        <taxon>Eurotiomycetes</taxon>
        <taxon>Eurotiomycetidae</taxon>
        <taxon>Onygenales</taxon>
        <taxon>Ajellomycetaceae</taxon>
        <taxon>Histoplasma</taxon>
    </lineage>
</organism>
<comment type="caution">
    <text evidence="1">The sequence shown here is derived from an EMBL/GenBank/DDBJ whole genome shotgun (WGS) entry which is preliminary data.</text>
</comment>
<name>A0A8H7YP86_AJECA</name>
<dbReference type="EMBL" id="JAEVHI010000004">
    <property type="protein sequence ID" value="KAG5293144.1"/>
    <property type="molecule type" value="Genomic_DNA"/>
</dbReference>
<gene>
    <name evidence="1" type="ORF">I7I52_04358</name>
</gene>
<dbReference type="AlphaFoldDB" id="A0A8H7YP86"/>